<dbReference type="PROSITE" id="PS00900">
    <property type="entry name" value="RNA_POL_PHAGE_1"/>
    <property type="match status" value="1"/>
</dbReference>
<organism evidence="10 11">
    <name type="scientific">Bonamia ostreae</name>
    <dbReference type="NCBI Taxonomy" id="126728"/>
    <lineage>
        <taxon>Eukaryota</taxon>
        <taxon>Sar</taxon>
        <taxon>Rhizaria</taxon>
        <taxon>Endomyxa</taxon>
        <taxon>Ascetosporea</taxon>
        <taxon>Haplosporida</taxon>
        <taxon>Bonamia</taxon>
    </lineage>
</organism>
<keyword evidence="3 8" id="KW-0240">DNA-directed RNA polymerase</keyword>
<dbReference type="GO" id="GO:0000428">
    <property type="term" value="C:DNA-directed RNA polymerase complex"/>
    <property type="evidence" value="ECO:0007669"/>
    <property type="project" value="UniProtKB-KW"/>
</dbReference>
<sequence>MLINKLSKFRKYPELPKLDIVRTKAIFDRRLLASKCAETLNYLFWEHHETYKSELGIEGRVEEDDFIETTGYGSRFLQRNFWYILRSNPDGKLETTNAAKIKKMMENFIGCLTELKLIKDDKDPDYTNKLIDSESCHNMLSEYVFECFSDGYVPDPEKLKLQWLNENDNLRGYTDMMRERLGGSNQIVYDHSQSDQIDKTIAVWFSELSEEIKNLRSGYKSKKYFTKTEARLLLLSPDEITSVFIASFFRCWTISNYKSDKNEYNITLKVIADNFGRNLNMETNRKYVRKRDLITDLIKEGFSERLIKQKIFIESKLSDEPVKENHLEWKETERKSLGDKIFYLFLKSAYIYNDKGQKIPAVKIEKKTMFKNHHKTFHVILANEVVEYLKNSMEFTYKLQNNPFDDPMIVRPRNWISPSDGGFLTTSRNLLRTKALKKEYKKNIESIPKDELQYLLDSINSLQNCSWAVNKKVLAIVNHYFKHGQSISGLPGTFHEKESPKSIEKSLLDSIHKLDSVNLDSRTLNEKLMQNIKKSKEKNYEHSLSFNNYLGLYATCFLKLQTAKRIRNETFYFPYFLDFRGRCYPHSPYFSHVSDDLNRGIIKFAEKKALNKNGWKWLLIHLCNLYGNNKMSNEDRKKWSLNNMHNIMDSADFPLEFDWWRKGDEPWQILACCFEITEAARTGDVSRYKSNLPVYQDGSCNGLQHYSAMGRDMKSAEFVNLTNGDKPKDAYVKVLEIAIRKVKKDMSSENAEKRKMATILNGKLTRKMIKQTVMTTVYGVTVIGARKQIERQLEKSNLKELELDLYKSSLYLATVVLDSVDEIFTSANKIMEWLRHASKQIAKQGKCVSWLTPLKLPAMQHYGIPFEEIKDSFNYQPNVRSQSLAFPPNFVHSLDSTHMLMTAKKCRDDGIEFASVHDSFWTHAADIDKMNKIIRQQFVNLHEQDPLLDVKDQFRIRFPDIKFKPLPQKGALSLKSVLDSKYFFS</sequence>
<dbReference type="PROSITE" id="PS00489">
    <property type="entry name" value="RNA_POL_PHAGE_2"/>
    <property type="match status" value="1"/>
</dbReference>
<dbReference type="Proteomes" id="UP001439008">
    <property type="component" value="Unassembled WGS sequence"/>
</dbReference>
<evidence type="ECO:0000256" key="4">
    <source>
        <dbReference type="ARBA" id="ARBA00022679"/>
    </source>
</evidence>
<evidence type="ECO:0000256" key="2">
    <source>
        <dbReference type="ARBA" id="ARBA00012418"/>
    </source>
</evidence>
<dbReference type="Gene3D" id="1.10.1320.10">
    <property type="entry name" value="DNA-directed RNA polymerase, N-terminal domain"/>
    <property type="match status" value="1"/>
</dbReference>
<evidence type="ECO:0000256" key="8">
    <source>
        <dbReference type="RuleBase" id="RU003805"/>
    </source>
</evidence>
<dbReference type="Gene3D" id="1.10.287.280">
    <property type="match status" value="1"/>
</dbReference>
<evidence type="ECO:0000256" key="5">
    <source>
        <dbReference type="ARBA" id="ARBA00022695"/>
    </source>
</evidence>
<dbReference type="PANTHER" id="PTHR10102">
    <property type="entry name" value="DNA-DIRECTED RNA POLYMERASE, MITOCHONDRIAL"/>
    <property type="match status" value="1"/>
</dbReference>
<dbReference type="InterPro" id="IPR029262">
    <property type="entry name" value="RPOL_N"/>
</dbReference>
<dbReference type="InterPro" id="IPR002092">
    <property type="entry name" value="DNA-dir_Rpol_phage-type"/>
</dbReference>
<comment type="function">
    <text evidence="8">DNA-dependent RNA polymerase catalyzes the transcription of DNA into RNA using the four ribonucleoside triphosphates as substrates.</text>
</comment>
<comment type="catalytic activity">
    <reaction evidence="7 8">
        <text>RNA(n) + a ribonucleoside 5'-triphosphate = RNA(n+1) + diphosphate</text>
        <dbReference type="Rhea" id="RHEA:21248"/>
        <dbReference type="Rhea" id="RHEA-COMP:14527"/>
        <dbReference type="Rhea" id="RHEA-COMP:17342"/>
        <dbReference type="ChEBI" id="CHEBI:33019"/>
        <dbReference type="ChEBI" id="CHEBI:61557"/>
        <dbReference type="ChEBI" id="CHEBI:140395"/>
        <dbReference type="EC" id="2.7.7.6"/>
    </reaction>
</comment>
<evidence type="ECO:0000256" key="3">
    <source>
        <dbReference type="ARBA" id="ARBA00022478"/>
    </source>
</evidence>
<dbReference type="SUPFAM" id="SSF56672">
    <property type="entry name" value="DNA/RNA polymerases"/>
    <property type="match status" value="1"/>
</dbReference>
<dbReference type="EC" id="2.7.7.6" evidence="2 8"/>
<dbReference type="Gene3D" id="1.10.150.20">
    <property type="entry name" value="5' to 3' exonuclease, C-terminal subdomain"/>
    <property type="match status" value="1"/>
</dbReference>
<dbReference type="InterPro" id="IPR043502">
    <property type="entry name" value="DNA/RNA_pol_sf"/>
</dbReference>
<dbReference type="InterPro" id="IPR046950">
    <property type="entry name" value="DNA-dir_Rpol_C_phage-type"/>
</dbReference>
<keyword evidence="11" id="KW-1185">Reference proteome</keyword>
<evidence type="ECO:0000256" key="1">
    <source>
        <dbReference type="ARBA" id="ARBA00009493"/>
    </source>
</evidence>
<dbReference type="InterPro" id="IPR037159">
    <property type="entry name" value="RNA_POL_N_sf"/>
</dbReference>
<comment type="caution">
    <text evidence="10">The sequence shown here is derived from an EMBL/GenBank/DDBJ whole genome shotgun (WGS) entry which is preliminary data.</text>
</comment>
<dbReference type="PANTHER" id="PTHR10102:SF0">
    <property type="entry name" value="DNA-DIRECTED RNA POLYMERASE, MITOCHONDRIAL"/>
    <property type="match status" value="1"/>
</dbReference>
<dbReference type="EMBL" id="JBDODL010000012">
    <property type="protein sequence ID" value="MES1918075.1"/>
    <property type="molecule type" value="Genomic_DNA"/>
</dbReference>
<dbReference type="SMART" id="SM01311">
    <property type="entry name" value="RPOL_N"/>
    <property type="match status" value="1"/>
</dbReference>
<protein>
    <recommendedName>
        <fullName evidence="2 8">DNA-directed RNA polymerase</fullName>
        <ecNumber evidence="2 8">2.7.7.6</ecNumber>
    </recommendedName>
</protein>
<keyword evidence="6 8" id="KW-0804">Transcription</keyword>
<comment type="similarity">
    <text evidence="1 8">Belongs to the phage and mitochondrial RNA polymerase family.</text>
</comment>
<evidence type="ECO:0000256" key="7">
    <source>
        <dbReference type="ARBA" id="ARBA00048552"/>
    </source>
</evidence>
<dbReference type="GO" id="GO:0003899">
    <property type="term" value="F:DNA-directed RNA polymerase activity"/>
    <property type="evidence" value="ECO:0007669"/>
    <property type="project" value="UniProtKB-EC"/>
</dbReference>
<keyword evidence="4 8" id="KW-0808">Transferase</keyword>
<name>A0ABV2AED3_9EUKA</name>
<evidence type="ECO:0000256" key="6">
    <source>
        <dbReference type="ARBA" id="ARBA00023163"/>
    </source>
</evidence>
<keyword evidence="5 8" id="KW-0548">Nucleotidyltransferase</keyword>
<accession>A0ABV2AED3</accession>
<feature type="domain" description="DNA-directed RNA polymerase N-terminal" evidence="9">
    <location>
        <begin position="160"/>
        <end position="464"/>
    </location>
</feature>
<gene>
    <name evidence="10" type="primary">RPO41</name>
    <name evidence="10" type="ORF">MHBO_000096</name>
</gene>
<evidence type="ECO:0000313" key="11">
    <source>
        <dbReference type="Proteomes" id="UP001439008"/>
    </source>
</evidence>
<reference evidence="10 11" key="1">
    <citation type="journal article" date="2024" name="BMC Biol.">
        <title>Comparative genomics of Ascetosporea gives new insight into the evolutionary basis for animal parasitism in Rhizaria.</title>
        <authorList>
            <person name="Hiltunen Thoren M."/>
            <person name="Onut-Brannstrom I."/>
            <person name="Alfjorden A."/>
            <person name="Peckova H."/>
            <person name="Swords F."/>
            <person name="Hooper C."/>
            <person name="Holzer A.S."/>
            <person name="Bass D."/>
            <person name="Burki F."/>
        </authorList>
    </citation>
    <scope>NUCLEOTIDE SEQUENCE [LARGE SCALE GENOMIC DNA]</scope>
    <source>
        <strain evidence="10">20-A016</strain>
    </source>
</reference>
<evidence type="ECO:0000259" key="9">
    <source>
        <dbReference type="SMART" id="SM01311"/>
    </source>
</evidence>
<dbReference type="Pfam" id="PF14700">
    <property type="entry name" value="RPOL_N"/>
    <property type="match status" value="1"/>
</dbReference>
<evidence type="ECO:0000313" key="10">
    <source>
        <dbReference type="EMBL" id="MES1918075.1"/>
    </source>
</evidence>
<proteinExistence type="inferred from homology"/>
<dbReference type="Pfam" id="PF00940">
    <property type="entry name" value="RNA_pol"/>
    <property type="match status" value="1"/>
</dbReference>